<dbReference type="InterPro" id="IPR009288">
    <property type="entry name" value="AIG2-like_dom"/>
</dbReference>
<gene>
    <name evidence="2" type="ORF">GWO12_03710</name>
</gene>
<dbReference type="SUPFAM" id="SSF110857">
    <property type="entry name" value="Gamma-glutamyl cyclotransferase-like"/>
    <property type="match status" value="1"/>
</dbReference>
<proteinExistence type="predicted"/>
<dbReference type="InterPro" id="IPR013024">
    <property type="entry name" value="GGCT-like"/>
</dbReference>
<evidence type="ECO:0000259" key="1">
    <source>
        <dbReference type="Pfam" id="PF06094"/>
    </source>
</evidence>
<reference evidence="2 3" key="1">
    <citation type="submission" date="2020-01" db="EMBL/GenBank/DDBJ databases">
        <title>Genomes assembled from Gulf of Kutch pelagic sediment metagenomes.</title>
        <authorList>
            <person name="Chandrashekar M."/>
            <person name="Mahajan M.S."/>
            <person name="Dave K.J."/>
            <person name="Vatsa P."/>
            <person name="Nathani N.M."/>
        </authorList>
    </citation>
    <scope>NUCLEOTIDE SEQUENCE [LARGE SCALE GENOMIC DNA]</scope>
    <source>
        <strain evidence="2">KS3-K002</strain>
    </source>
</reference>
<evidence type="ECO:0000313" key="2">
    <source>
        <dbReference type="EMBL" id="NIR74207.1"/>
    </source>
</evidence>
<dbReference type="Proteomes" id="UP000702544">
    <property type="component" value="Unassembled WGS sequence"/>
</dbReference>
<dbReference type="Gene3D" id="3.10.490.10">
    <property type="entry name" value="Gamma-glutamyl cyclotransferase-like"/>
    <property type="match status" value="1"/>
</dbReference>
<accession>A0AAE5CA58</accession>
<dbReference type="EMBL" id="JAACAK010000028">
    <property type="protein sequence ID" value="NIR74207.1"/>
    <property type="molecule type" value="Genomic_DNA"/>
</dbReference>
<protein>
    <submittedName>
        <fullName evidence="2">Gamma-glutamylcyclotransferase</fullName>
    </submittedName>
</protein>
<feature type="domain" description="Gamma-glutamylcyclotransferase AIG2-like" evidence="1">
    <location>
        <begin position="3"/>
        <end position="105"/>
    </location>
</feature>
<dbReference type="AlphaFoldDB" id="A0AAE5CA58"/>
<evidence type="ECO:0000313" key="3">
    <source>
        <dbReference type="Proteomes" id="UP000702544"/>
    </source>
</evidence>
<dbReference type="CDD" id="cd06661">
    <property type="entry name" value="GGCT_like"/>
    <property type="match status" value="1"/>
</dbReference>
<dbReference type="InterPro" id="IPR036568">
    <property type="entry name" value="GGCT-like_sf"/>
</dbReference>
<comment type="caution">
    <text evidence="2">The sequence shown here is derived from an EMBL/GenBank/DDBJ whole genome shotgun (WGS) entry which is preliminary data.</text>
</comment>
<name>A0AAE5CA58_9BACT</name>
<organism evidence="2 3">
    <name type="scientific">Candidatus Kutchimonas denitrificans</name>
    <dbReference type="NCBI Taxonomy" id="3056748"/>
    <lineage>
        <taxon>Bacteria</taxon>
        <taxon>Pseudomonadati</taxon>
        <taxon>Gemmatimonadota</taxon>
        <taxon>Gemmatimonadia</taxon>
        <taxon>Candidatus Palauibacterales</taxon>
        <taxon>Candidatus Palauibacteraceae</taxon>
        <taxon>Candidatus Kutchimonas</taxon>
    </lineage>
</organism>
<sequence>MFYFAYGSLANPEQIQELCSEVRPVGTGRIPHHALCFTGQSERWGGGTATIGLAPNRDLWGALYEIDDECREAIERFGALDGYVWAFTSVVRSEGESVDAGVLCKVRDLQRHPPSDEYMAVLETAWKEWGLDGRRILLDVAPNL</sequence>
<dbReference type="Pfam" id="PF06094">
    <property type="entry name" value="GGACT"/>
    <property type="match status" value="1"/>
</dbReference>